<dbReference type="PANTHER" id="PTHR32089:SF112">
    <property type="entry name" value="LYSOZYME-LIKE PROTEIN-RELATED"/>
    <property type="match status" value="1"/>
</dbReference>
<keyword evidence="8" id="KW-1185">Reference proteome</keyword>
<dbReference type="SUPFAM" id="SSF58104">
    <property type="entry name" value="Methyl-accepting chemotaxis protein (MCP) signaling domain"/>
    <property type="match status" value="1"/>
</dbReference>
<sequence length="694" mass="73022">MFDRLPLAAKLLAACALVAVVAITITAAVTLWYAEQSAKKTLEEQGALLTESHAHTIAGEYSGALEAIKTVRGAILSARASGTATRPALDRLLHDLLVDRPDFLGTWAGFEPNALDGQDAAYVNAPGSDATGRYLSYWNRGGGTVVREALVDYDQPGPGDYYQIPRRTRMETVIEPYLYRVAGQDVLMTSIAVPIIENGTVIGVVGADLRLDTVWDRLKTLRPFDTGAVYLVSNGGLWIGYHDPEQRAKPLESALPALAAAKPAIQAGQVFTSPVYRSPRLGQTVHAMIHPVKIGAAPTPWAVVAELPTRPVEEAVARIHTLVLGGGGLVVVALLGVLWLTIVVVVRRPLARIIAVITALTEGRQEVEVPETGRDDEIGRISRALVQFRDTSREMARLRDQQRDQDARGAAERRQAMAALADAFESSVRAVARDVADAARVMAETAGQMEGNAGKASASAGVAADAAGQASENVSSVAGASEQLAASIQEISRQVAASSEIARQAVTDAEDTNQRMERLSASAKQIAEVVALIDDIASQTNLLALNATIEAARAGEAGKGFAVVANEVKQLANQTGRATSDIQGRVNEIRVATDEAVAAIAGIGQTITRMSGIAASIAGAVEQQGMATRSIAGNVQAAASGTAQVRQTALEISQRTGDNAQLAAQVRGSAGRLQQTSARLGEEVEGFLARIRAG</sequence>
<evidence type="ECO:0000256" key="3">
    <source>
        <dbReference type="PROSITE-ProRule" id="PRU00284"/>
    </source>
</evidence>
<evidence type="ECO:0000259" key="6">
    <source>
        <dbReference type="PROSITE" id="PS50885"/>
    </source>
</evidence>
<dbReference type="SMART" id="SM00304">
    <property type="entry name" value="HAMP"/>
    <property type="match status" value="1"/>
</dbReference>
<dbReference type="Pfam" id="PF22673">
    <property type="entry name" value="MCP-like_PDC_1"/>
    <property type="match status" value="1"/>
</dbReference>
<protein>
    <submittedName>
        <fullName evidence="7">Methyl-accepting chemotaxis protein</fullName>
    </submittedName>
</protein>
<dbReference type="CDD" id="cd06225">
    <property type="entry name" value="HAMP"/>
    <property type="match status" value="1"/>
</dbReference>
<dbReference type="PANTHER" id="PTHR32089">
    <property type="entry name" value="METHYL-ACCEPTING CHEMOTAXIS PROTEIN MCPB"/>
    <property type="match status" value="1"/>
</dbReference>
<comment type="similarity">
    <text evidence="2">Belongs to the methyl-accepting chemotaxis (MCP) protein family.</text>
</comment>
<dbReference type="PROSITE" id="PS50885">
    <property type="entry name" value="HAMP"/>
    <property type="match status" value="1"/>
</dbReference>
<dbReference type="Pfam" id="PF00672">
    <property type="entry name" value="HAMP"/>
    <property type="match status" value="1"/>
</dbReference>
<evidence type="ECO:0000313" key="8">
    <source>
        <dbReference type="Proteomes" id="UP001597296"/>
    </source>
</evidence>
<comment type="caution">
    <text evidence="7">The sequence shown here is derived from an EMBL/GenBank/DDBJ whole genome shotgun (WGS) entry which is preliminary data.</text>
</comment>
<proteinExistence type="inferred from homology"/>
<evidence type="ECO:0000256" key="2">
    <source>
        <dbReference type="ARBA" id="ARBA00029447"/>
    </source>
</evidence>
<keyword evidence="4" id="KW-0812">Transmembrane</keyword>
<keyword evidence="1 3" id="KW-0807">Transducer</keyword>
<dbReference type="InterPro" id="IPR004089">
    <property type="entry name" value="MCPsignal_dom"/>
</dbReference>
<dbReference type="EMBL" id="JBHUIY010000007">
    <property type="protein sequence ID" value="MFD2233219.1"/>
    <property type="molecule type" value="Genomic_DNA"/>
</dbReference>
<dbReference type="Pfam" id="PF00015">
    <property type="entry name" value="MCPsignal"/>
    <property type="match status" value="1"/>
</dbReference>
<dbReference type="Proteomes" id="UP001597296">
    <property type="component" value="Unassembled WGS sequence"/>
</dbReference>
<feature type="transmembrane region" description="Helical" evidence="4">
    <location>
        <begin position="322"/>
        <end position="346"/>
    </location>
</feature>
<gene>
    <name evidence="7" type="ORF">ACFSNB_05320</name>
</gene>
<feature type="domain" description="Methyl-accepting transducer" evidence="5">
    <location>
        <begin position="431"/>
        <end position="674"/>
    </location>
</feature>
<dbReference type="Gene3D" id="3.30.450.20">
    <property type="entry name" value="PAS domain"/>
    <property type="match status" value="2"/>
</dbReference>
<evidence type="ECO:0000259" key="5">
    <source>
        <dbReference type="PROSITE" id="PS50111"/>
    </source>
</evidence>
<dbReference type="Gene3D" id="1.10.287.950">
    <property type="entry name" value="Methyl-accepting chemotaxis protein"/>
    <property type="match status" value="1"/>
</dbReference>
<evidence type="ECO:0000256" key="4">
    <source>
        <dbReference type="SAM" id="Phobius"/>
    </source>
</evidence>
<dbReference type="RefSeq" id="WP_377315000.1">
    <property type="nucleotide sequence ID" value="NZ_JBHUIY010000007.1"/>
</dbReference>
<name>A0ABW5C7F8_9PROT</name>
<accession>A0ABW5C7F8</accession>
<evidence type="ECO:0000313" key="7">
    <source>
        <dbReference type="EMBL" id="MFD2233219.1"/>
    </source>
</evidence>
<organism evidence="7 8">
    <name type="scientific">Phaeospirillum tilakii</name>
    <dbReference type="NCBI Taxonomy" id="741673"/>
    <lineage>
        <taxon>Bacteria</taxon>
        <taxon>Pseudomonadati</taxon>
        <taxon>Pseudomonadota</taxon>
        <taxon>Alphaproteobacteria</taxon>
        <taxon>Rhodospirillales</taxon>
        <taxon>Rhodospirillaceae</taxon>
        <taxon>Phaeospirillum</taxon>
    </lineage>
</organism>
<keyword evidence="4" id="KW-0472">Membrane</keyword>
<dbReference type="CDD" id="cd12913">
    <property type="entry name" value="PDC1_MCP_like"/>
    <property type="match status" value="1"/>
</dbReference>
<keyword evidence="4" id="KW-1133">Transmembrane helix</keyword>
<dbReference type="SMART" id="SM00283">
    <property type="entry name" value="MA"/>
    <property type="match status" value="1"/>
</dbReference>
<reference evidence="8" key="1">
    <citation type="journal article" date="2019" name="Int. J. Syst. Evol. Microbiol.">
        <title>The Global Catalogue of Microorganisms (GCM) 10K type strain sequencing project: providing services to taxonomists for standard genome sequencing and annotation.</title>
        <authorList>
            <consortium name="The Broad Institute Genomics Platform"/>
            <consortium name="The Broad Institute Genome Sequencing Center for Infectious Disease"/>
            <person name="Wu L."/>
            <person name="Ma J."/>
        </authorList>
    </citation>
    <scope>NUCLEOTIDE SEQUENCE [LARGE SCALE GENOMIC DNA]</scope>
    <source>
        <strain evidence="8">KCTC 15012</strain>
    </source>
</reference>
<dbReference type="PROSITE" id="PS50111">
    <property type="entry name" value="CHEMOTAXIS_TRANSDUC_2"/>
    <property type="match status" value="1"/>
</dbReference>
<evidence type="ECO:0000256" key="1">
    <source>
        <dbReference type="ARBA" id="ARBA00023224"/>
    </source>
</evidence>
<dbReference type="InterPro" id="IPR003660">
    <property type="entry name" value="HAMP_dom"/>
</dbReference>
<feature type="domain" description="HAMP" evidence="6">
    <location>
        <begin position="344"/>
        <end position="397"/>
    </location>
</feature>